<keyword evidence="3" id="KW-1185">Reference proteome</keyword>
<comment type="caution">
    <text evidence="2">The sequence shown here is derived from an EMBL/GenBank/DDBJ whole genome shotgun (WGS) entry which is preliminary data.</text>
</comment>
<proteinExistence type="predicted"/>
<gene>
    <name evidence="2" type="ORF">GYN08_09800</name>
</gene>
<keyword evidence="1" id="KW-1133">Transmembrane helix</keyword>
<evidence type="ECO:0008006" key="4">
    <source>
        <dbReference type="Google" id="ProtNLM"/>
    </source>
</evidence>
<evidence type="ECO:0000256" key="1">
    <source>
        <dbReference type="SAM" id="Phobius"/>
    </source>
</evidence>
<keyword evidence="1" id="KW-0472">Membrane</keyword>
<dbReference type="RefSeq" id="WP_166274038.1">
    <property type="nucleotide sequence ID" value="NZ_JAAFGS010000003.1"/>
</dbReference>
<accession>A0ABX0F4K7</accession>
<name>A0ABX0F4K7_9BACL</name>
<organism evidence="2 3">
    <name type="scientific">Saccharibacillus alkalitolerans</name>
    <dbReference type="NCBI Taxonomy" id="2705290"/>
    <lineage>
        <taxon>Bacteria</taxon>
        <taxon>Bacillati</taxon>
        <taxon>Bacillota</taxon>
        <taxon>Bacilli</taxon>
        <taxon>Bacillales</taxon>
        <taxon>Paenibacillaceae</taxon>
        <taxon>Saccharibacillus</taxon>
    </lineage>
</organism>
<evidence type="ECO:0000313" key="3">
    <source>
        <dbReference type="Proteomes" id="UP000800303"/>
    </source>
</evidence>
<reference evidence="2 3" key="1">
    <citation type="submission" date="2020-01" db="EMBL/GenBank/DDBJ databases">
        <title>Polyphasic characterisation and genomic insights into a novel alkali tolerant bacterium VR-M41.</title>
        <authorList>
            <person name="Vemuluri V.R."/>
        </authorList>
    </citation>
    <scope>NUCLEOTIDE SEQUENCE [LARGE SCALE GENOMIC DNA]</scope>
    <source>
        <strain evidence="2 3">VR-M41</strain>
    </source>
</reference>
<feature type="transmembrane region" description="Helical" evidence="1">
    <location>
        <begin position="9"/>
        <end position="30"/>
    </location>
</feature>
<dbReference type="EMBL" id="JAAFGS010000003">
    <property type="protein sequence ID" value="NGZ75617.1"/>
    <property type="molecule type" value="Genomic_DNA"/>
</dbReference>
<sequence>MNSNRKKALGLAGGIVAVIAIVALVIYLVYARSNPEANPFTLQMGQSLNADGTAVTDNGTSFSRSKTIYAIADYPDSDVTKDHTAIMAVISESTGKVVQQQEVEEDESTQQVAMELDNKNWEPGIYELTFARSGTMVGTINFSLHE</sequence>
<evidence type="ECO:0000313" key="2">
    <source>
        <dbReference type="EMBL" id="NGZ75617.1"/>
    </source>
</evidence>
<dbReference type="Proteomes" id="UP000800303">
    <property type="component" value="Unassembled WGS sequence"/>
</dbReference>
<protein>
    <recommendedName>
        <fullName evidence="4">DUF5590 domain-containing protein</fullName>
    </recommendedName>
</protein>
<keyword evidence="1" id="KW-0812">Transmembrane</keyword>